<dbReference type="OrthoDB" id="1236098at2"/>
<reference evidence="2 3" key="1">
    <citation type="submission" date="2017-01" db="EMBL/GenBank/DDBJ databases">
        <authorList>
            <person name="Mah S.A."/>
            <person name="Swanson W.J."/>
            <person name="Moy G.W."/>
            <person name="Vacquier V.D."/>
        </authorList>
    </citation>
    <scope>NUCLEOTIDE SEQUENCE [LARGE SCALE GENOMIC DNA]</scope>
    <source>
        <strain evidence="2 3">DSM 16927</strain>
    </source>
</reference>
<reference evidence="1 4" key="2">
    <citation type="submission" date="2018-11" db="EMBL/GenBank/DDBJ databases">
        <title>Proposal to divide the Flavobacteriaceae and reorganize its genera based on Amino Acid Identity values calculated from whole genome sequences.</title>
        <authorList>
            <person name="Nicholson A.C."/>
            <person name="Gulvik C.A."/>
            <person name="Whitney A.M."/>
            <person name="Humrighouse B.W."/>
            <person name="Bell M."/>
            <person name="Holmes B."/>
            <person name="Steigerwalt A.G."/>
            <person name="Villarma A."/>
            <person name="Sheth M."/>
            <person name="Batra D."/>
            <person name="Pryor J."/>
            <person name="Bernardet J.-F."/>
            <person name="Hugo C."/>
            <person name="Kampfer P."/>
            <person name="Newman J."/>
            <person name="McQuiston J.R."/>
        </authorList>
    </citation>
    <scope>NUCLEOTIDE SEQUENCE [LARGE SCALE GENOMIC DNA]</scope>
    <source>
        <strain evidence="1 4">DSM 16927</strain>
    </source>
</reference>
<dbReference type="EMBL" id="FTNZ01000007">
    <property type="protein sequence ID" value="SIS42318.1"/>
    <property type="molecule type" value="Genomic_DNA"/>
</dbReference>
<gene>
    <name evidence="1" type="ORF">EG359_18445</name>
    <name evidence="2" type="ORF">SAMN05421768_10758</name>
</gene>
<proteinExistence type="predicted"/>
<sequence length="258" mass="30596">MKKIFYFLLGVFLLSCSGSNDDVVDDMVLEHALQPEKAYVNYFEDPFSYIMSSSYYQFTYKDNNLMQISEFSGSYLTSKISLSYSNTQIKVSSDSYGSDYLLYSVSNNKPLKLDCYLNGKLYYTQYYIYEQGMIKVLKEFAEWYDKELTTYYFDIEHNLTKSEVVKISYGVEKSLDTYIYSNFDKAQNPYKSLWMLDNLRFINLDDNLIFAKSLSFNNFKRIEHTFKDLVKDQNSYTETHEYNYKYDSNGQVLLYHPL</sequence>
<dbReference type="EMBL" id="CP033926">
    <property type="protein sequence ID" value="AZB01464.1"/>
    <property type="molecule type" value="Genomic_DNA"/>
</dbReference>
<accession>A0A1N7IYZ4</accession>
<evidence type="ECO:0008006" key="5">
    <source>
        <dbReference type="Google" id="ProtNLM"/>
    </source>
</evidence>
<organism evidence="2 3">
    <name type="scientific">Chryseobacterium joostei</name>
    <dbReference type="NCBI Taxonomy" id="112234"/>
    <lineage>
        <taxon>Bacteria</taxon>
        <taxon>Pseudomonadati</taxon>
        <taxon>Bacteroidota</taxon>
        <taxon>Flavobacteriia</taxon>
        <taxon>Flavobacteriales</taxon>
        <taxon>Weeksellaceae</taxon>
        <taxon>Chryseobacterium group</taxon>
        <taxon>Chryseobacterium</taxon>
    </lineage>
</organism>
<evidence type="ECO:0000313" key="4">
    <source>
        <dbReference type="Proteomes" id="UP000279541"/>
    </source>
</evidence>
<dbReference type="RefSeq" id="WP_076356173.1">
    <property type="nucleotide sequence ID" value="NZ_CP033926.1"/>
</dbReference>
<dbReference type="KEGG" id="cjt:EG359_18445"/>
<dbReference type="AlphaFoldDB" id="A0A1N7IYZ4"/>
<evidence type="ECO:0000313" key="1">
    <source>
        <dbReference type="EMBL" id="AZB01464.1"/>
    </source>
</evidence>
<protein>
    <recommendedName>
        <fullName evidence="5">DUF4595 domain-containing protein</fullName>
    </recommendedName>
</protein>
<evidence type="ECO:0000313" key="3">
    <source>
        <dbReference type="Proteomes" id="UP000186106"/>
    </source>
</evidence>
<dbReference type="PROSITE" id="PS51257">
    <property type="entry name" value="PROKAR_LIPOPROTEIN"/>
    <property type="match status" value="1"/>
</dbReference>
<evidence type="ECO:0000313" key="2">
    <source>
        <dbReference type="EMBL" id="SIS42318.1"/>
    </source>
</evidence>
<dbReference type="STRING" id="112234.SAMN05421768_10758"/>
<dbReference type="Proteomes" id="UP000279541">
    <property type="component" value="Chromosome"/>
</dbReference>
<keyword evidence="4" id="KW-1185">Reference proteome</keyword>
<name>A0A1N7IYZ4_9FLAO</name>
<dbReference type="Proteomes" id="UP000186106">
    <property type="component" value="Unassembled WGS sequence"/>
</dbReference>